<dbReference type="Proteomes" id="UP001189429">
    <property type="component" value="Unassembled WGS sequence"/>
</dbReference>
<feature type="non-terminal residue" evidence="3">
    <location>
        <position position="1"/>
    </location>
</feature>
<feature type="transmembrane region" description="Helical" evidence="2">
    <location>
        <begin position="71"/>
        <end position="89"/>
    </location>
</feature>
<name>A0ABN9QKJ2_9DINO</name>
<evidence type="ECO:0000313" key="4">
    <source>
        <dbReference type="Proteomes" id="UP001189429"/>
    </source>
</evidence>
<proteinExistence type="predicted"/>
<dbReference type="EMBL" id="CAUYUJ010003465">
    <property type="protein sequence ID" value="CAK0805466.1"/>
    <property type="molecule type" value="Genomic_DNA"/>
</dbReference>
<feature type="region of interest" description="Disordered" evidence="1">
    <location>
        <begin position="112"/>
        <end position="146"/>
    </location>
</feature>
<accession>A0ABN9QKJ2</accession>
<protein>
    <submittedName>
        <fullName evidence="3">Uncharacterized protein</fullName>
    </submittedName>
</protein>
<evidence type="ECO:0000256" key="1">
    <source>
        <dbReference type="SAM" id="MobiDB-lite"/>
    </source>
</evidence>
<reference evidence="3" key="1">
    <citation type="submission" date="2023-10" db="EMBL/GenBank/DDBJ databases">
        <authorList>
            <person name="Chen Y."/>
            <person name="Shah S."/>
            <person name="Dougan E. K."/>
            <person name="Thang M."/>
            <person name="Chan C."/>
        </authorList>
    </citation>
    <scope>NUCLEOTIDE SEQUENCE [LARGE SCALE GENOMIC DNA]</scope>
</reference>
<feature type="compositionally biased region" description="Basic and acidic residues" evidence="1">
    <location>
        <begin position="214"/>
        <end position="223"/>
    </location>
</feature>
<gene>
    <name evidence="3" type="ORF">PCOR1329_LOCUS11964</name>
</gene>
<evidence type="ECO:0000256" key="2">
    <source>
        <dbReference type="SAM" id="Phobius"/>
    </source>
</evidence>
<evidence type="ECO:0000313" key="3">
    <source>
        <dbReference type="EMBL" id="CAK0805466.1"/>
    </source>
</evidence>
<keyword evidence="2" id="KW-0812">Transmembrane</keyword>
<sequence length="242" mass="25545">PLLGRGVLPTARGVREASGAAHRWLAAAARRCSAVAAAAAGDARRAAARRPSESVQPMVLAGKTGWSLPELTAALVAILFLAVLWLLCYRRFALTFELWQNQHRYSTIESMQGVDTMSDQDDRAPESDDDLFLSRAGPATSARSHPQAELVGRGLGGKGSAQQPVVKLLPPPPGSTTGVERSEPYLQVEPAPQRDTGEVGLPPQWDIGEEEWREAEREWEEAAHGGSVPAGAAAAGAGGQGA</sequence>
<organism evidence="3 4">
    <name type="scientific">Prorocentrum cordatum</name>
    <dbReference type="NCBI Taxonomy" id="2364126"/>
    <lineage>
        <taxon>Eukaryota</taxon>
        <taxon>Sar</taxon>
        <taxon>Alveolata</taxon>
        <taxon>Dinophyceae</taxon>
        <taxon>Prorocentrales</taxon>
        <taxon>Prorocentraceae</taxon>
        <taxon>Prorocentrum</taxon>
    </lineage>
</organism>
<keyword evidence="2" id="KW-1133">Transmembrane helix</keyword>
<keyword evidence="4" id="KW-1185">Reference proteome</keyword>
<keyword evidence="2" id="KW-0472">Membrane</keyword>
<feature type="compositionally biased region" description="Low complexity" evidence="1">
    <location>
        <begin position="224"/>
        <end position="235"/>
    </location>
</feature>
<feature type="region of interest" description="Disordered" evidence="1">
    <location>
        <begin position="170"/>
        <end position="242"/>
    </location>
</feature>
<comment type="caution">
    <text evidence="3">The sequence shown here is derived from an EMBL/GenBank/DDBJ whole genome shotgun (WGS) entry which is preliminary data.</text>
</comment>